<comment type="caution">
    <text evidence="2">The sequence shown here is derived from an EMBL/GenBank/DDBJ whole genome shotgun (WGS) entry which is preliminary data.</text>
</comment>
<gene>
    <name evidence="2" type="ORF">HT585_17585</name>
</gene>
<evidence type="ECO:0000313" key="3">
    <source>
        <dbReference type="Proteomes" id="UP000520198"/>
    </source>
</evidence>
<evidence type="ECO:0000259" key="1">
    <source>
        <dbReference type="PROSITE" id="PS51186"/>
    </source>
</evidence>
<dbReference type="EMBL" id="JABWDU010000003">
    <property type="protein sequence ID" value="NVD40684.1"/>
    <property type="molecule type" value="Genomic_DNA"/>
</dbReference>
<keyword evidence="2" id="KW-0808">Transferase</keyword>
<organism evidence="2 3">
    <name type="scientific">Ensifer oleiphilus</name>
    <dbReference type="NCBI Taxonomy" id="2742698"/>
    <lineage>
        <taxon>Bacteria</taxon>
        <taxon>Pseudomonadati</taxon>
        <taxon>Pseudomonadota</taxon>
        <taxon>Alphaproteobacteria</taxon>
        <taxon>Hyphomicrobiales</taxon>
        <taxon>Rhizobiaceae</taxon>
        <taxon>Sinorhizobium/Ensifer group</taxon>
        <taxon>Ensifer</taxon>
    </lineage>
</organism>
<dbReference type="Pfam" id="PF00583">
    <property type="entry name" value="Acetyltransf_1"/>
    <property type="match status" value="1"/>
</dbReference>
<evidence type="ECO:0000313" key="2">
    <source>
        <dbReference type="EMBL" id="NVD40684.1"/>
    </source>
</evidence>
<name>A0A7Y6Q7X9_9HYPH</name>
<dbReference type="AlphaFoldDB" id="A0A7Y6Q7X9"/>
<keyword evidence="3" id="KW-1185">Reference proteome</keyword>
<protein>
    <submittedName>
        <fullName evidence="2">GNAT family N-acetyltransferase</fullName>
    </submittedName>
</protein>
<reference evidence="2 3" key="1">
    <citation type="submission" date="2020-06" db="EMBL/GenBank/DDBJ databases">
        <authorList>
            <person name="Grouzdev D.S."/>
        </authorList>
    </citation>
    <scope>NUCLEOTIDE SEQUENCE [LARGE SCALE GENOMIC DNA]</scope>
    <source>
        <strain evidence="2 3">HO-A22</strain>
    </source>
</reference>
<dbReference type="InterPro" id="IPR000182">
    <property type="entry name" value="GNAT_dom"/>
</dbReference>
<sequence>MPVIFQRIHEDHASQAATIIVQAYVEPPWNEKWSLEGATSRMGELSTTPGWMGVGALEAGQLLGFAIGLPHTSASGKGLYIPEIAVLPSHQGRGIGKRLLKLLEAEAHDAGFSSAWLLSQSQGAAAEYYKASDYKQVGNLRVYSKSMA</sequence>
<dbReference type="CDD" id="cd04301">
    <property type="entry name" value="NAT_SF"/>
    <property type="match status" value="1"/>
</dbReference>
<dbReference type="PROSITE" id="PS51186">
    <property type="entry name" value="GNAT"/>
    <property type="match status" value="1"/>
</dbReference>
<dbReference type="RefSeq" id="WP_176354125.1">
    <property type="nucleotide sequence ID" value="NZ_JABWDU010000003.1"/>
</dbReference>
<dbReference type="InterPro" id="IPR016181">
    <property type="entry name" value="Acyl_CoA_acyltransferase"/>
</dbReference>
<feature type="domain" description="N-acetyltransferase" evidence="1">
    <location>
        <begin position="1"/>
        <end position="148"/>
    </location>
</feature>
<dbReference type="SUPFAM" id="SSF55729">
    <property type="entry name" value="Acyl-CoA N-acyltransferases (Nat)"/>
    <property type="match status" value="1"/>
</dbReference>
<dbReference type="Proteomes" id="UP000520198">
    <property type="component" value="Unassembled WGS sequence"/>
</dbReference>
<dbReference type="GO" id="GO:0016747">
    <property type="term" value="F:acyltransferase activity, transferring groups other than amino-acyl groups"/>
    <property type="evidence" value="ECO:0007669"/>
    <property type="project" value="InterPro"/>
</dbReference>
<dbReference type="Gene3D" id="3.40.630.30">
    <property type="match status" value="1"/>
</dbReference>
<proteinExistence type="predicted"/>
<accession>A0A7Y6Q7X9</accession>